<keyword evidence="16" id="KW-0066">ATP synthesis</keyword>
<keyword evidence="7" id="KW-0963">Cytoplasm</keyword>
<evidence type="ECO:0000256" key="16">
    <source>
        <dbReference type="ARBA" id="ARBA00023310"/>
    </source>
</evidence>
<dbReference type="InterPro" id="IPR040627">
    <property type="entry name" value="T3SS_ATPase_C"/>
</dbReference>
<keyword evidence="15" id="KW-1006">Bacterial flagellum protein export</keyword>
<comment type="similarity">
    <text evidence="3">Belongs to the ATPase alpha/beta chains family.</text>
</comment>
<evidence type="ECO:0000256" key="4">
    <source>
        <dbReference type="ARBA" id="ARBA00012473"/>
    </source>
</evidence>
<evidence type="ECO:0000256" key="5">
    <source>
        <dbReference type="ARBA" id="ARBA00020580"/>
    </source>
</evidence>
<evidence type="ECO:0000313" key="20">
    <source>
        <dbReference type="Proteomes" id="UP001326613"/>
    </source>
</evidence>
<organism evidence="19 20">
    <name type="scientific">Candidatus Trichorickettsia mobilis</name>
    <dbReference type="NCBI Taxonomy" id="1346319"/>
    <lineage>
        <taxon>Bacteria</taxon>
        <taxon>Pseudomonadati</taxon>
        <taxon>Pseudomonadota</taxon>
        <taxon>Alphaproteobacteria</taxon>
        <taxon>Rickettsiales</taxon>
        <taxon>Rickettsiaceae</taxon>
        <taxon>Rickettsieae</taxon>
        <taxon>Candidatus Trichorickettsia</taxon>
    </lineage>
</organism>
<dbReference type="InterPro" id="IPR003593">
    <property type="entry name" value="AAA+_ATPase"/>
</dbReference>
<dbReference type="PANTHER" id="PTHR15184">
    <property type="entry name" value="ATP SYNTHASE"/>
    <property type="match status" value="1"/>
</dbReference>
<dbReference type="InterPro" id="IPR000194">
    <property type="entry name" value="ATPase_F1/V1/A1_a/bsu_nucl-bd"/>
</dbReference>
<keyword evidence="10" id="KW-1005">Bacterial flagellum biogenesis</keyword>
<name>A0ABZ0UYD5_9RICK</name>
<keyword evidence="14" id="KW-0406">Ion transport</keyword>
<evidence type="ECO:0000256" key="15">
    <source>
        <dbReference type="ARBA" id="ARBA00023225"/>
    </source>
</evidence>
<evidence type="ECO:0000256" key="14">
    <source>
        <dbReference type="ARBA" id="ARBA00023065"/>
    </source>
</evidence>
<dbReference type="InterPro" id="IPR005714">
    <property type="entry name" value="ATPase_T3SS_FliI/YscN"/>
</dbReference>
<evidence type="ECO:0000256" key="13">
    <source>
        <dbReference type="ARBA" id="ARBA00022967"/>
    </source>
</evidence>
<accession>A0ABZ0UYD5</accession>
<feature type="domain" description="AAA+ ATPase" evidence="18">
    <location>
        <begin position="163"/>
        <end position="346"/>
    </location>
</feature>
<keyword evidence="12" id="KW-0653">Protein transport</keyword>
<evidence type="ECO:0000313" key="19">
    <source>
        <dbReference type="EMBL" id="WPY01079.1"/>
    </source>
</evidence>
<evidence type="ECO:0000256" key="11">
    <source>
        <dbReference type="ARBA" id="ARBA00022840"/>
    </source>
</evidence>
<evidence type="ECO:0000256" key="1">
    <source>
        <dbReference type="ARBA" id="ARBA00003290"/>
    </source>
</evidence>
<dbReference type="Pfam" id="PF00006">
    <property type="entry name" value="ATP-synt_ab"/>
    <property type="match status" value="1"/>
</dbReference>
<evidence type="ECO:0000256" key="6">
    <source>
        <dbReference type="ARBA" id="ARBA00022448"/>
    </source>
</evidence>
<sequence>MNIISGFECLRQQVEDINSLKIYGKVISIKGILIECNGINDFVAIGSRCKIRDIQKTQEILCEVVGFSNDTVLLMSFNDTEGIGSGALVEVYRHDNVIAPDMSWLGRIVNAFGEPIDELGPLKVGGSAYQLKAQPPASQKRGRIGAKIDLGVKVIDTFASCCYGQRMGIFAGSGVGKSVLISMLTKYAATDVKVIGLVGERSREVKEFIEEYLGADGLKQAVIVVATGDESALLRKRAAYTTMAIAEYFRDHGKEVLCIIDSITRFAMAQREIGLAIGEPPTTKGYTPSVFSELPKLLERAGPGVNGVNITGLFTVLVEGDDQNEPVSDTVRGTVDGHIVMDRSIAERGRFPAVDVLKSVSRAMPQCNSDLENRQVNFAKRMLSIYHDMAEMIRLGAYKKGADPDVDLAINYYNKLETFLSQKPNEICAMSESYQQLGDILSIKE</sequence>
<gene>
    <name evidence="19" type="ORF">Trichorick_00976</name>
</gene>
<keyword evidence="13" id="KW-1278">Translocase</keyword>
<dbReference type="Pfam" id="PF02874">
    <property type="entry name" value="ATP-synt_ab_N"/>
    <property type="match status" value="1"/>
</dbReference>
<keyword evidence="8" id="KW-0547">Nucleotide-binding</keyword>
<dbReference type="NCBIfam" id="TIGR03498">
    <property type="entry name" value="FliI_clade3"/>
    <property type="match status" value="1"/>
</dbReference>
<dbReference type="InterPro" id="IPR022426">
    <property type="entry name" value="FliI_clade3"/>
</dbReference>
<dbReference type="Pfam" id="PF18269">
    <property type="entry name" value="T3SS_ATPase_C"/>
    <property type="match status" value="1"/>
</dbReference>
<evidence type="ECO:0000256" key="3">
    <source>
        <dbReference type="ARBA" id="ARBA00008936"/>
    </source>
</evidence>
<keyword evidence="9" id="KW-0375">Hydrogen ion transport</keyword>
<dbReference type="EMBL" id="CP112932">
    <property type="protein sequence ID" value="WPY01079.1"/>
    <property type="molecule type" value="Genomic_DNA"/>
</dbReference>
<protein>
    <recommendedName>
        <fullName evidence="5">Flagellum-specific ATP synthase</fullName>
        <ecNumber evidence="4">7.1.2.2</ecNumber>
    </recommendedName>
</protein>
<dbReference type="CDD" id="cd01136">
    <property type="entry name" value="ATPase_flagellum-secretory_path_III"/>
    <property type="match status" value="1"/>
</dbReference>
<evidence type="ECO:0000256" key="7">
    <source>
        <dbReference type="ARBA" id="ARBA00022490"/>
    </source>
</evidence>
<evidence type="ECO:0000256" key="8">
    <source>
        <dbReference type="ARBA" id="ARBA00022741"/>
    </source>
</evidence>
<dbReference type="InterPro" id="IPR027417">
    <property type="entry name" value="P-loop_NTPase"/>
</dbReference>
<dbReference type="InterPro" id="IPR004100">
    <property type="entry name" value="ATPase_F1/V1/A1_a/bsu_N"/>
</dbReference>
<keyword evidence="20" id="KW-1185">Reference proteome</keyword>
<dbReference type="CDD" id="cd18117">
    <property type="entry name" value="ATP-synt_flagellum-secretory_path_III_N"/>
    <property type="match status" value="1"/>
</dbReference>
<comment type="subcellular location">
    <subcellularLocation>
        <location evidence="2">Cytoplasm</location>
    </subcellularLocation>
</comment>
<dbReference type="SMART" id="SM00382">
    <property type="entry name" value="AAA"/>
    <property type="match status" value="1"/>
</dbReference>
<dbReference type="Gene3D" id="3.40.50.12240">
    <property type="match status" value="1"/>
</dbReference>
<evidence type="ECO:0000256" key="2">
    <source>
        <dbReference type="ARBA" id="ARBA00004496"/>
    </source>
</evidence>
<evidence type="ECO:0000256" key="10">
    <source>
        <dbReference type="ARBA" id="ARBA00022795"/>
    </source>
</evidence>
<dbReference type="SUPFAM" id="SSF52540">
    <property type="entry name" value="P-loop containing nucleoside triphosphate hydrolases"/>
    <property type="match status" value="1"/>
</dbReference>
<keyword evidence="11" id="KW-0067">ATP-binding</keyword>
<reference evidence="19 20" key="1">
    <citation type="submission" date="2022-10" db="EMBL/GenBank/DDBJ databases">
        <title>Host association and intracellularity evolved multiple times independently in the Rickettsiales.</title>
        <authorList>
            <person name="Castelli M."/>
            <person name="Nardi T."/>
            <person name="Gammuto L."/>
            <person name="Bellinzona G."/>
            <person name="Sabaneyeva E."/>
            <person name="Potekhin A."/>
            <person name="Serra V."/>
            <person name="Petroni G."/>
            <person name="Sassera D."/>
        </authorList>
    </citation>
    <scope>NUCLEOTIDE SEQUENCE [LARGE SCALE GENOMIC DNA]</scope>
    <source>
        <strain evidence="19 20">Kr 154-4</strain>
    </source>
</reference>
<dbReference type="PROSITE" id="PS00152">
    <property type="entry name" value="ATPASE_ALPHA_BETA"/>
    <property type="match status" value="1"/>
</dbReference>
<proteinExistence type="inferred from homology"/>
<dbReference type="RefSeq" id="WP_323737885.1">
    <property type="nucleotide sequence ID" value="NZ_CP112932.1"/>
</dbReference>
<evidence type="ECO:0000256" key="9">
    <source>
        <dbReference type="ARBA" id="ARBA00022781"/>
    </source>
</evidence>
<keyword evidence="6" id="KW-0813">Transport</keyword>
<evidence type="ECO:0000259" key="18">
    <source>
        <dbReference type="SMART" id="SM00382"/>
    </source>
</evidence>
<comment type="catalytic activity">
    <reaction evidence="17">
        <text>ATP + H2O + cellular proteinSide 1 = ADP + phosphate + cellular proteinSide 2.</text>
        <dbReference type="EC" id="7.4.2.8"/>
    </reaction>
</comment>
<dbReference type="InterPro" id="IPR020003">
    <property type="entry name" value="ATPase_a/bsu_AS"/>
</dbReference>
<dbReference type="EC" id="7.1.2.2" evidence="4"/>
<evidence type="ECO:0000256" key="12">
    <source>
        <dbReference type="ARBA" id="ARBA00022927"/>
    </source>
</evidence>
<comment type="function">
    <text evidence="1">Probable catalytic subunit of a protein translocase for flagellum-specific export, or a proton translocase involved in local circuits at the flagellum.</text>
</comment>
<dbReference type="NCBIfam" id="TIGR01026">
    <property type="entry name" value="fliI_yscN"/>
    <property type="match status" value="1"/>
</dbReference>
<dbReference type="InterPro" id="IPR050053">
    <property type="entry name" value="ATPase_alpha/beta_chains"/>
</dbReference>
<evidence type="ECO:0000256" key="17">
    <source>
        <dbReference type="ARBA" id="ARBA00034006"/>
    </source>
</evidence>
<dbReference type="Proteomes" id="UP001326613">
    <property type="component" value="Chromosome"/>
</dbReference>
<dbReference type="PANTHER" id="PTHR15184:SF9">
    <property type="entry name" value="SPI-1 TYPE 3 SECRETION SYSTEM ATPASE"/>
    <property type="match status" value="1"/>
</dbReference>